<evidence type="ECO:0000256" key="2">
    <source>
        <dbReference type="ARBA" id="ARBA00023015"/>
    </source>
</evidence>
<evidence type="ECO:0000256" key="3">
    <source>
        <dbReference type="ARBA" id="ARBA00023163"/>
    </source>
</evidence>
<sequence>MGLLLREVLKILCGVNQWCYAVFWKIGCQNPKLLIWEECHYEPTSCSVPPSTSGTENLALPFGEWEGHFGSDAHSSQLGIQAGGRLCSLINKMMVNNQVNIVGEGIVGRVAFTGNHEWILANNYSKDAHPPEVLNEVHHQFSAGMQTIAVIPVCPHGVLQLGSSLAILENIGFVNNVKSLILQLGCVPGALLSDNHMEKEPTERIGMPISCGMALPVCFSGNYKVPSSTPSLADSCNQQIISSQEASRIVGQPSCSQTRQVQDDQHATSSAIHIPNATGILAKSCDDFREPKITSLMKPDNPFMGQLANGVVGAEVIPSNPGAWLNHQTASSSSRLGFNHRPIISQSNTNSSILKLLEQQIFSDVGAQNHVSHYKNESNGLTMAHPRTNEGHFLTSTGGSHISGQLPSEVGTKRRANSNLCSLLKPQKLADINHSSTLLAGGGTQNVGSSRAEDDHLSGLLDQSSASGILSGGSNLEYPHTDVKPTKKEATTMEKKIEGDLFQALNVQLTQPGEHVYLGENVLGSVNDCLMSASGSQNTVTVNAKREEPCAQPPSGDDLYDILGVEFKNKLLNGKWNNLLGDEPCVKTQDMVKDASTFMSIREANSDLFSLTGGVSDSNMFSDLGTDHLLDAVVSKAHSAAKQSSDDNVSCRTTLTKISMPSFPGGSATYGRIGMCDQVQRELISLPKRAGTIASSSFRSGCSKDDVGTCSQTTSIYGSQLSSWVEQGHNAGHDCSVSTAFSKKNDETSKPNRKRLKAGENPRPRPKDRQMIQDRVKELREIVPNGAKCSIDALLERTIKHMLFLQSVTKHADKLKQTGDSKLLNKESGLLLKENFEGGATWAFEVGSQSMVCPIIVEDLNPPRQMIVEMLCEERGFFLEIADLIRGLGLTILKGVMETRNDKIWARFAVEANRDVTRMEIFMSLVQLLEQTVKGSAPPVGALENGNTMVHHTFPQATSIPATGMPSSLQ</sequence>
<dbReference type="InterPro" id="IPR011598">
    <property type="entry name" value="bHLH_dom"/>
</dbReference>
<keyword evidence="8" id="KW-1185">Reference proteome</keyword>
<organism evidence="7 8">
    <name type="scientific">Populus trichocarpa</name>
    <name type="common">Western balsam poplar</name>
    <name type="synonym">Populus balsamifera subsp. trichocarpa</name>
    <dbReference type="NCBI Taxonomy" id="3694"/>
    <lineage>
        <taxon>Eukaryota</taxon>
        <taxon>Viridiplantae</taxon>
        <taxon>Streptophyta</taxon>
        <taxon>Embryophyta</taxon>
        <taxon>Tracheophyta</taxon>
        <taxon>Spermatophyta</taxon>
        <taxon>Magnoliopsida</taxon>
        <taxon>eudicotyledons</taxon>
        <taxon>Gunneridae</taxon>
        <taxon>Pentapetalae</taxon>
        <taxon>rosids</taxon>
        <taxon>fabids</taxon>
        <taxon>Malpighiales</taxon>
        <taxon>Salicaceae</taxon>
        <taxon>Saliceae</taxon>
        <taxon>Populus</taxon>
    </lineage>
</organism>
<dbReference type="InterPro" id="IPR025610">
    <property type="entry name" value="MYC/MYB_N"/>
</dbReference>
<evidence type="ECO:0000259" key="6">
    <source>
        <dbReference type="PROSITE" id="PS50888"/>
    </source>
</evidence>
<evidence type="ECO:0000313" key="7">
    <source>
        <dbReference type="EMBL" id="RQO85183.1"/>
    </source>
</evidence>
<dbReference type="PROSITE" id="PS50888">
    <property type="entry name" value="BHLH"/>
    <property type="match status" value="1"/>
</dbReference>
<evidence type="ECO:0000256" key="5">
    <source>
        <dbReference type="SAM" id="MobiDB-lite"/>
    </source>
</evidence>
<evidence type="ECO:0000256" key="1">
    <source>
        <dbReference type="ARBA" id="ARBA00004123"/>
    </source>
</evidence>
<dbReference type="Proteomes" id="UP000006729">
    <property type="component" value="Chromosome 1"/>
</dbReference>
<keyword evidence="3" id="KW-0804">Transcription</keyword>
<dbReference type="GO" id="GO:0046983">
    <property type="term" value="F:protein dimerization activity"/>
    <property type="evidence" value="ECO:0007669"/>
    <property type="project" value="InterPro"/>
</dbReference>
<feature type="compositionally biased region" description="Basic and acidic residues" evidence="5">
    <location>
        <begin position="757"/>
        <end position="770"/>
    </location>
</feature>
<name>A0A3N7EB88_POPTR</name>
<dbReference type="PANTHER" id="PTHR46196">
    <property type="entry name" value="TRANSCRIPTION FACTOR BHLH155-LIKE ISOFORM X1-RELATED"/>
    <property type="match status" value="1"/>
</dbReference>
<keyword evidence="4" id="KW-0539">Nucleus</keyword>
<comment type="subcellular location">
    <subcellularLocation>
        <location evidence="1">Nucleus</location>
    </subcellularLocation>
</comment>
<gene>
    <name evidence="7" type="ORF">POPTR_001G216900</name>
</gene>
<evidence type="ECO:0000256" key="4">
    <source>
        <dbReference type="ARBA" id="ARBA00023242"/>
    </source>
</evidence>
<dbReference type="InterPro" id="IPR043561">
    <property type="entry name" value="LHW-like"/>
</dbReference>
<dbReference type="GO" id="GO:0006355">
    <property type="term" value="P:regulation of DNA-templated transcription"/>
    <property type="evidence" value="ECO:0000318"/>
    <property type="project" value="GO_Central"/>
</dbReference>
<dbReference type="STRING" id="3694.A0A3N7EB88"/>
<proteinExistence type="predicted"/>
<dbReference type="CDD" id="cd18915">
    <property type="entry name" value="bHLH_AtLHW_like"/>
    <property type="match status" value="1"/>
</dbReference>
<keyword evidence="2" id="KW-0805">Transcription regulation</keyword>
<evidence type="ECO:0000313" key="8">
    <source>
        <dbReference type="Proteomes" id="UP000006729"/>
    </source>
</evidence>
<feature type="domain" description="BHLH" evidence="6">
    <location>
        <begin position="756"/>
        <end position="805"/>
    </location>
</feature>
<accession>A0A3N7EB88</accession>
<dbReference type="InParanoid" id="A0A3N7EB88"/>
<dbReference type="AlphaFoldDB" id="A0A3N7EB88"/>
<dbReference type="GO" id="GO:0005634">
    <property type="term" value="C:nucleus"/>
    <property type="evidence" value="ECO:0007669"/>
    <property type="project" value="UniProtKB-SubCell"/>
</dbReference>
<dbReference type="FunCoup" id="A0A3N7EB88">
    <property type="interactions" value="2585"/>
</dbReference>
<dbReference type="Pfam" id="PF23176">
    <property type="entry name" value="bHLH_LHW"/>
    <property type="match status" value="1"/>
</dbReference>
<dbReference type="GO" id="GO:0003700">
    <property type="term" value="F:DNA-binding transcription factor activity"/>
    <property type="evidence" value="ECO:0007669"/>
    <property type="project" value="InterPro"/>
</dbReference>
<dbReference type="PANTHER" id="PTHR46196:SF4">
    <property type="entry name" value="TRANSCRIPTION FACTOR LHW"/>
    <property type="match status" value="1"/>
</dbReference>
<dbReference type="Pfam" id="PF14215">
    <property type="entry name" value="bHLH-MYC_N"/>
    <property type="match status" value="1"/>
</dbReference>
<feature type="region of interest" description="Disordered" evidence="5">
    <location>
        <begin position="735"/>
        <end position="770"/>
    </location>
</feature>
<reference evidence="7 8" key="1">
    <citation type="journal article" date="2006" name="Science">
        <title>The genome of black cottonwood, Populus trichocarpa (Torr. &amp; Gray).</title>
        <authorList>
            <person name="Tuskan G.A."/>
            <person name="Difazio S."/>
            <person name="Jansson S."/>
            <person name="Bohlmann J."/>
            <person name="Grigoriev I."/>
            <person name="Hellsten U."/>
            <person name="Putnam N."/>
            <person name="Ralph S."/>
            <person name="Rombauts S."/>
            <person name="Salamov A."/>
            <person name="Schein J."/>
            <person name="Sterck L."/>
            <person name="Aerts A."/>
            <person name="Bhalerao R.R."/>
            <person name="Bhalerao R.P."/>
            <person name="Blaudez D."/>
            <person name="Boerjan W."/>
            <person name="Brun A."/>
            <person name="Brunner A."/>
            <person name="Busov V."/>
            <person name="Campbell M."/>
            <person name="Carlson J."/>
            <person name="Chalot M."/>
            <person name="Chapman J."/>
            <person name="Chen G.L."/>
            <person name="Cooper D."/>
            <person name="Coutinho P.M."/>
            <person name="Couturier J."/>
            <person name="Covert S."/>
            <person name="Cronk Q."/>
            <person name="Cunningham R."/>
            <person name="Davis J."/>
            <person name="Degroeve S."/>
            <person name="Dejardin A."/>
            <person name="Depamphilis C."/>
            <person name="Detter J."/>
            <person name="Dirks B."/>
            <person name="Dubchak I."/>
            <person name="Duplessis S."/>
            <person name="Ehlting J."/>
            <person name="Ellis B."/>
            <person name="Gendler K."/>
            <person name="Goodstein D."/>
            <person name="Gribskov M."/>
            <person name="Grimwood J."/>
            <person name="Groover A."/>
            <person name="Gunter L."/>
            <person name="Hamberger B."/>
            <person name="Heinze B."/>
            <person name="Helariutta Y."/>
            <person name="Henrissat B."/>
            <person name="Holligan D."/>
            <person name="Holt R."/>
            <person name="Huang W."/>
            <person name="Islam-Faridi N."/>
            <person name="Jones S."/>
            <person name="Jones-Rhoades M."/>
            <person name="Jorgensen R."/>
            <person name="Joshi C."/>
            <person name="Kangasjarvi J."/>
            <person name="Karlsson J."/>
            <person name="Kelleher C."/>
            <person name="Kirkpatrick R."/>
            <person name="Kirst M."/>
            <person name="Kohler A."/>
            <person name="Kalluri U."/>
            <person name="Larimer F."/>
            <person name="Leebens-Mack J."/>
            <person name="Leple J.C."/>
            <person name="Locascio P."/>
            <person name="Lou Y."/>
            <person name="Lucas S."/>
            <person name="Martin F."/>
            <person name="Montanini B."/>
            <person name="Napoli C."/>
            <person name="Nelson D.R."/>
            <person name="Nelson C."/>
            <person name="Nieminen K."/>
            <person name="Nilsson O."/>
            <person name="Pereda V."/>
            <person name="Peter G."/>
            <person name="Philippe R."/>
            <person name="Pilate G."/>
            <person name="Poliakov A."/>
            <person name="Razumovskaya J."/>
            <person name="Richardson P."/>
            <person name="Rinaldi C."/>
            <person name="Ritland K."/>
            <person name="Rouze P."/>
            <person name="Ryaboy D."/>
            <person name="Schmutz J."/>
            <person name="Schrader J."/>
            <person name="Segerman B."/>
            <person name="Shin H."/>
            <person name="Siddiqui A."/>
            <person name="Sterky F."/>
            <person name="Terry A."/>
            <person name="Tsai C.J."/>
            <person name="Uberbacher E."/>
            <person name="Unneberg P."/>
            <person name="Vahala J."/>
            <person name="Wall K."/>
            <person name="Wessler S."/>
            <person name="Yang G."/>
            <person name="Yin T."/>
            <person name="Douglas C."/>
            <person name="Marra M."/>
            <person name="Sandberg G."/>
            <person name="Van de Peer Y."/>
            <person name="Rokhsar D."/>
        </authorList>
    </citation>
    <scope>NUCLEOTIDE SEQUENCE [LARGE SCALE GENOMIC DNA]</scope>
    <source>
        <strain evidence="8">cv. Nisqually</strain>
    </source>
</reference>
<dbReference type="EMBL" id="CM009290">
    <property type="protein sequence ID" value="RQO85183.1"/>
    <property type="molecule type" value="Genomic_DNA"/>
</dbReference>
<protein>
    <recommendedName>
        <fullName evidence="6">BHLH domain-containing protein</fullName>
    </recommendedName>
</protein>